<keyword evidence="3" id="KW-1185">Reference proteome</keyword>
<dbReference type="Pfam" id="PF00791">
    <property type="entry name" value="ZU5"/>
    <property type="match status" value="1"/>
</dbReference>
<gene>
    <name evidence="2" type="ORF">PXEA_LOCUS13593</name>
</gene>
<dbReference type="AlphaFoldDB" id="A0A3S5BDA0"/>
<dbReference type="Proteomes" id="UP000784294">
    <property type="component" value="Unassembled WGS sequence"/>
</dbReference>
<evidence type="ECO:0000313" key="2">
    <source>
        <dbReference type="EMBL" id="VEL20153.1"/>
    </source>
</evidence>
<proteinExistence type="predicted"/>
<feature type="domain" description="ZU5" evidence="1">
    <location>
        <begin position="38"/>
        <end position="171"/>
    </location>
</feature>
<protein>
    <recommendedName>
        <fullName evidence="1">ZU5 domain-containing protein</fullName>
    </recommendedName>
</protein>
<dbReference type="OrthoDB" id="20872at2759"/>
<sequence>MLRPLSLEPTVSASSRQAEWDFEVDNTLTIRKPVKSGFLVSFLVDARGGLVQAQRRMDLRFLIPPNAAPGPTRIVCRMLRPDRAYSRPSLNDGDSLASRLLEMGPYHLRFTSPILIEVPHCASLRGREREVIILRSDNGDTWKEHQVEATDQAVQDALGSSFGEFDCLFLCMN</sequence>
<reference evidence="2" key="1">
    <citation type="submission" date="2018-11" db="EMBL/GenBank/DDBJ databases">
        <authorList>
            <consortium name="Pathogen Informatics"/>
        </authorList>
    </citation>
    <scope>NUCLEOTIDE SEQUENCE</scope>
</reference>
<evidence type="ECO:0000259" key="1">
    <source>
        <dbReference type="PROSITE" id="PS51145"/>
    </source>
</evidence>
<organism evidence="2 3">
    <name type="scientific">Protopolystoma xenopodis</name>
    <dbReference type="NCBI Taxonomy" id="117903"/>
    <lineage>
        <taxon>Eukaryota</taxon>
        <taxon>Metazoa</taxon>
        <taxon>Spiralia</taxon>
        <taxon>Lophotrochozoa</taxon>
        <taxon>Platyhelminthes</taxon>
        <taxon>Monogenea</taxon>
        <taxon>Polyopisthocotylea</taxon>
        <taxon>Polystomatidea</taxon>
        <taxon>Polystomatidae</taxon>
        <taxon>Protopolystoma</taxon>
    </lineage>
</organism>
<dbReference type="PROSITE" id="PS51145">
    <property type="entry name" value="ZU5"/>
    <property type="match status" value="1"/>
</dbReference>
<name>A0A3S5BDA0_9PLAT</name>
<comment type="caution">
    <text evidence="2">The sequence shown here is derived from an EMBL/GenBank/DDBJ whole genome shotgun (WGS) entry which is preliminary data.</text>
</comment>
<dbReference type="Gene3D" id="2.60.220.30">
    <property type="match status" value="1"/>
</dbReference>
<accession>A0A3S5BDA0</accession>
<dbReference type="InterPro" id="IPR000906">
    <property type="entry name" value="ZU5_dom"/>
</dbReference>
<dbReference type="SMART" id="SM00218">
    <property type="entry name" value="ZU5"/>
    <property type="match status" value="1"/>
</dbReference>
<dbReference type="EMBL" id="CAAALY010045008">
    <property type="protein sequence ID" value="VEL20153.1"/>
    <property type="molecule type" value="Genomic_DNA"/>
</dbReference>
<dbReference type="FunFam" id="2.60.220.30:FF:000009">
    <property type="entry name" value="Ankyrin 2, isoform G"/>
    <property type="match status" value="1"/>
</dbReference>
<evidence type="ECO:0000313" key="3">
    <source>
        <dbReference type="Proteomes" id="UP000784294"/>
    </source>
</evidence>